<evidence type="ECO:0000313" key="2">
    <source>
        <dbReference type="Proteomes" id="UP001472677"/>
    </source>
</evidence>
<evidence type="ECO:0000313" key="1">
    <source>
        <dbReference type="EMBL" id="KAK8510945.1"/>
    </source>
</evidence>
<organism evidence="1 2">
    <name type="scientific">Hibiscus sabdariffa</name>
    <name type="common">roselle</name>
    <dbReference type="NCBI Taxonomy" id="183260"/>
    <lineage>
        <taxon>Eukaryota</taxon>
        <taxon>Viridiplantae</taxon>
        <taxon>Streptophyta</taxon>
        <taxon>Embryophyta</taxon>
        <taxon>Tracheophyta</taxon>
        <taxon>Spermatophyta</taxon>
        <taxon>Magnoliopsida</taxon>
        <taxon>eudicotyledons</taxon>
        <taxon>Gunneridae</taxon>
        <taxon>Pentapetalae</taxon>
        <taxon>rosids</taxon>
        <taxon>malvids</taxon>
        <taxon>Malvales</taxon>
        <taxon>Malvaceae</taxon>
        <taxon>Malvoideae</taxon>
        <taxon>Hibiscus</taxon>
    </lineage>
</organism>
<dbReference type="EMBL" id="JBBPBM010000080">
    <property type="protein sequence ID" value="KAK8510945.1"/>
    <property type="molecule type" value="Genomic_DNA"/>
</dbReference>
<name>A0ABR2BUZ2_9ROSI</name>
<protein>
    <submittedName>
        <fullName evidence="1">Uncharacterized protein</fullName>
    </submittedName>
</protein>
<keyword evidence="2" id="KW-1185">Reference proteome</keyword>
<accession>A0ABR2BUZ2</accession>
<proteinExistence type="predicted"/>
<comment type="caution">
    <text evidence="1">The sequence shown here is derived from an EMBL/GenBank/DDBJ whole genome shotgun (WGS) entry which is preliminary data.</text>
</comment>
<gene>
    <name evidence="1" type="ORF">V6N12_036858</name>
</gene>
<reference evidence="1 2" key="1">
    <citation type="journal article" date="2024" name="G3 (Bethesda)">
        <title>Genome assembly of Hibiscus sabdariffa L. provides insights into metabolisms of medicinal natural products.</title>
        <authorList>
            <person name="Kim T."/>
        </authorList>
    </citation>
    <scope>NUCLEOTIDE SEQUENCE [LARGE SCALE GENOMIC DNA]</scope>
    <source>
        <strain evidence="1">TK-2024</strain>
        <tissue evidence="1">Old leaves</tissue>
    </source>
</reference>
<sequence>MVSRGQMGSSDGDMVVDATGSGGAIAVLAMVPNGARLRGELWRLIEHRRLLDGAWLGGRFKEWCAWKELNDGGEWMVRPAVMMKNRGSVNEGSSKDGPKD</sequence>
<dbReference type="Proteomes" id="UP001472677">
    <property type="component" value="Unassembled WGS sequence"/>
</dbReference>